<proteinExistence type="predicted"/>
<dbReference type="eggNOG" id="COG2814">
    <property type="taxonomic scope" value="Bacteria"/>
</dbReference>
<keyword evidence="1" id="KW-1133">Transmembrane helix</keyword>
<accession>W0V037</accession>
<dbReference type="AlphaFoldDB" id="W0V037"/>
<organism evidence="2 3">
    <name type="scientific">Janthinobacterium agaricidamnosum NBRC 102515 = DSM 9628</name>
    <dbReference type="NCBI Taxonomy" id="1349767"/>
    <lineage>
        <taxon>Bacteria</taxon>
        <taxon>Pseudomonadati</taxon>
        <taxon>Pseudomonadota</taxon>
        <taxon>Betaproteobacteria</taxon>
        <taxon>Burkholderiales</taxon>
        <taxon>Oxalobacteraceae</taxon>
        <taxon>Janthinobacterium</taxon>
    </lineage>
</organism>
<dbReference type="RefSeq" id="WP_174525960.1">
    <property type="nucleotide sequence ID" value="NZ_BCTH01000009.1"/>
</dbReference>
<evidence type="ECO:0000313" key="2">
    <source>
        <dbReference type="EMBL" id="CDG82194.1"/>
    </source>
</evidence>
<dbReference type="EMBL" id="HG322949">
    <property type="protein sequence ID" value="CDG82194.1"/>
    <property type="molecule type" value="Genomic_DNA"/>
</dbReference>
<protein>
    <submittedName>
        <fullName evidence="2">Uncharacterized protein</fullName>
    </submittedName>
</protein>
<dbReference type="HOGENOM" id="CLU_2861741_0_0_4"/>
<keyword evidence="1" id="KW-0812">Transmembrane</keyword>
<gene>
    <name evidence="2" type="ORF">GJA_1549</name>
</gene>
<dbReference type="PATRIC" id="fig|1349767.4.peg.3237"/>
<name>W0V037_9BURK</name>
<sequence>MVTTEVRPIGLLTLIADTLAASTGNTSLMTSLSALLAALFAPLLVIVSGSLNSRRILYGLPGMT</sequence>
<keyword evidence="3" id="KW-1185">Reference proteome</keyword>
<evidence type="ECO:0000313" key="3">
    <source>
        <dbReference type="Proteomes" id="UP000027604"/>
    </source>
</evidence>
<evidence type="ECO:0000256" key="1">
    <source>
        <dbReference type="SAM" id="Phobius"/>
    </source>
</evidence>
<dbReference type="KEGG" id="jag:GJA_1549"/>
<keyword evidence="1" id="KW-0472">Membrane</keyword>
<feature type="transmembrane region" description="Helical" evidence="1">
    <location>
        <begin position="30"/>
        <end position="51"/>
    </location>
</feature>
<reference evidence="2 3" key="1">
    <citation type="journal article" date="2015" name="Genome Announc.">
        <title>Genome Sequence of Mushroom Soft-Rot Pathogen Janthinobacterium agaricidamnosum.</title>
        <authorList>
            <person name="Graupner K."/>
            <person name="Lackner G."/>
            <person name="Hertweck C."/>
        </authorList>
    </citation>
    <scope>NUCLEOTIDE SEQUENCE [LARGE SCALE GENOMIC DNA]</scope>
    <source>
        <strain evidence="3">NBRC 102515 / DSM 9628</strain>
    </source>
</reference>
<dbReference type="Proteomes" id="UP000027604">
    <property type="component" value="Chromosome I"/>
</dbReference>
<dbReference type="STRING" id="1349767.GJA_1549"/>